<name>A0AAJ4DLN8_9BACT</name>
<feature type="signal peptide" evidence="1">
    <location>
        <begin position="1"/>
        <end position="24"/>
    </location>
</feature>
<accession>A0AAJ4DLN8</accession>
<gene>
    <name evidence="2" type="ORF">FJR47_00320</name>
</gene>
<keyword evidence="3" id="KW-1185">Reference proteome</keyword>
<feature type="chain" id="PRO_5042516180" evidence="1">
    <location>
        <begin position="25"/>
        <end position="103"/>
    </location>
</feature>
<protein>
    <submittedName>
        <fullName evidence="2">Uncharacterized protein</fullName>
    </submittedName>
</protein>
<proteinExistence type="predicted"/>
<evidence type="ECO:0000313" key="2">
    <source>
        <dbReference type="EMBL" id="QFR42442.1"/>
    </source>
</evidence>
<dbReference type="EMBL" id="CP041166">
    <property type="protein sequence ID" value="QFR42442.1"/>
    <property type="molecule type" value="Genomic_DNA"/>
</dbReference>
<dbReference type="RefSeq" id="WP_152298513.1">
    <property type="nucleotide sequence ID" value="NZ_CP041166.1"/>
</dbReference>
<dbReference type="Proteomes" id="UP000326061">
    <property type="component" value="Chromosome"/>
</dbReference>
<dbReference type="KEGG" id="suln:FJR47_00320"/>
<organism evidence="2 3">
    <name type="scientific">Sulfurimonas xiamenensis</name>
    <dbReference type="NCBI Taxonomy" id="2590021"/>
    <lineage>
        <taxon>Bacteria</taxon>
        <taxon>Pseudomonadati</taxon>
        <taxon>Campylobacterota</taxon>
        <taxon>Epsilonproteobacteria</taxon>
        <taxon>Campylobacterales</taxon>
        <taxon>Sulfurimonadaceae</taxon>
        <taxon>Sulfurimonas</taxon>
    </lineage>
</organism>
<evidence type="ECO:0000313" key="3">
    <source>
        <dbReference type="Proteomes" id="UP000326061"/>
    </source>
</evidence>
<evidence type="ECO:0000256" key="1">
    <source>
        <dbReference type="SAM" id="SignalP"/>
    </source>
</evidence>
<sequence length="103" mass="11963">MNSKKIWLFLLLFAISFSATHDYAFVVLEDNHCSVNSCISEIQNASNETADTLCEIHAEYHASYLFTEKSAYIAIIQKRDTLFKYNKMFLSLDYFNFFKPPIA</sequence>
<reference evidence="3" key="1">
    <citation type="submission" date="2019-06" db="EMBL/GenBank/DDBJ databases">
        <title>Sulfurimonas gotlandica sp. nov., a chemoautotrophic and psychrotolerant epsilonproteobacterium isolated from a pelagic redoxcline, and an emended description of the genus Sulfurimonas.</title>
        <authorList>
            <person name="Wang S."/>
            <person name="Jiang L."/>
            <person name="Shao Z."/>
        </authorList>
    </citation>
    <scope>NUCLEOTIDE SEQUENCE [LARGE SCALE GENOMIC DNA]</scope>
    <source>
        <strain evidence="3">1-1N</strain>
    </source>
</reference>
<keyword evidence="1" id="KW-0732">Signal</keyword>
<dbReference type="AlphaFoldDB" id="A0AAJ4DLN8"/>